<gene>
    <name evidence="5" type="ORF">GCM10008090_26880</name>
</gene>
<organism evidence="5 6">
    <name type="scientific">Arenicella chitinivorans</name>
    <dbReference type="NCBI Taxonomy" id="1329800"/>
    <lineage>
        <taxon>Bacteria</taxon>
        <taxon>Pseudomonadati</taxon>
        <taxon>Pseudomonadota</taxon>
        <taxon>Gammaproteobacteria</taxon>
        <taxon>Arenicellales</taxon>
        <taxon>Arenicellaceae</taxon>
        <taxon>Arenicella</taxon>
    </lineage>
</organism>
<feature type="region of interest" description="Disordered" evidence="3">
    <location>
        <begin position="1"/>
        <end position="34"/>
    </location>
</feature>
<dbReference type="SUPFAM" id="SSF54001">
    <property type="entry name" value="Cysteine proteinases"/>
    <property type="match status" value="1"/>
</dbReference>
<evidence type="ECO:0000256" key="3">
    <source>
        <dbReference type="SAM" id="MobiDB-lite"/>
    </source>
</evidence>
<accession>A0A918RX09</accession>
<evidence type="ECO:0000313" key="5">
    <source>
        <dbReference type="EMBL" id="GHA15863.1"/>
    </source>
</evidence>
<dbReference type="Pfam" id="PF24656">
    <property type="entry name" value="CEPT76_peptidase"/>
    <property type="match status" value="1"/>
</dbReference>
<evidence type="ECO:0000256" key="1">
    <source>
        <dbReference type="ARBA" id="ARBA00004245"/>
    </source>
</evidence>
<protein>
    <recommendedName>
        <fullName evidence="4">CEP76/DRC7 peptidase-like domain-containing protein</fullName>
    </recommendedName>
</protein>
<keyword evidence="6" id="KW-1185">Reference proteome</keyword>
<reference evidence="5" key="1">
    <citation type="journal article" date="2014" name="Int. J. Syst. Evol. Microbiol.">
        <title>Complete genome sequence of Corynebacterium casei LMG S-19264T (=DSM 44701T), isolated from a smear-ripened cheese.</title>
        <authorList>
            <consortium name="US DOE Joint Genome Institute (JGI-PGF)"/>
            <person name="Walter F."/>
            <person name="Albersmeier A."/>
            <person name="Kalinowski J."/>
            <person name="Ruckert C."/>
        </authorList>
    </citation>
    <scope>NUCLEOTIDE SEQUENCE</scope>
    <source>
        <strain evidence="5">KCTC 12711</strain>
    </source>
</reference>
<evidence type="ECO:0000256" key="2">
    <source>
        <dbReference type="ARBA" id="ARBA00023212"/>
    </source>
</evidence>
<proteinExistence type="predicted"/>
<comment type="caution">
    <text evidence="5">The sequence shown here is derived from an EMBL/GenBank/DDBJ whole genome shotgun (WGS) entry which is preliminary data.</text>
</comment>
<dbReference type="InterPro" id="IPR038765">
    <property type="entry name" value="Papain-like_cys_pep_sf"/>
</dbReference>
<dbReference type="Proteomes" id="UP000614811">
    <property type="component" value="Unassembled WGS sequence"/>
</dbReference>
<reference evidence="5" key="2">
    <citation type="submission" date="2020-09" db="EMBL/GenBank/DDBJ databases">
        <authorList>
            <person name="Sun Q."/>
            <person name="Kim S."/>
        </authorList>
    </citation>
    <scope>NUCLEOTIDE SEQUENCE</scope>
    <source>
        <strain evidence="5">KCTC 12711</strain>
    </source>
</reference>
<comment type="subcellular location">
    <subcellularLocation>
        <location evidence="1">Cytoplasm</location>
        <location evidence="1">Cytoskeleton</location>
    </subcellularLocation>
</comment>
<feature type="compositionally biased region" description="Low complexity" evidence="3">
    <location>
        <begin position="1"/>
        <end position="11"/>
    </location>
</feature>
<keyword evidence="2" id="KW-0963">Cytoplasm</keyword>
<dbReference type="InterPro" id="IPR056290">
    <property type="entry name" value="CEPT76/DRC7_peptidase-like_dom"/>
</dbReference>
<evidence type="ECO:0000259" key="4">
    <source>
        <dbReference type="Pfam" id="PF24656"/>
    </source>
</evidence>
<feature type="domain" description="CEP76/DRC7 peptidase-like" evidence="4">
    <location>
        <begin position="122"/>
        <end position="227"/>
    </location>
</feature>
<dbReference type="Gene3D" id="3.10.620.30">
    <property type="match status" value="1"/>
</dbReference>
<name>A0A918RX09_9GAMM</name>
<dbReference type="GO" id="GO:0005856">
    <property type="term" value="C:cytoskeleton"/>
    <property type="evidence" value="ECO:0007669"/>
    <property type="project" value="UniProtKB-SubCell"/>
</dbReference>
<sequence>MTAQLQQAAESPAPPPSEQSVRQTGEIQSLPDGQRMSTATLNQIVSAPDYQGGSASFYLSDRQQRIINYVATGIDHRPYFSNSYLVGFVPFETDSIWVPLATLSMRKRYVLDHVQHGPGMTDIWQNSEQAYYYGHGDCEDHAVLLADWLIGLGYDARVVIGEIPQGGHAWVVLFMADNTYVLEATDKRKPTSINDFIPAARATQYRPRMQFNRTEFWENTGSTMTVDYRDSKWLRRSLFRPQPAVVKNQ</sequence>
<keyword evidence="2" id="KW-0206">Cytoskeleton</keyword>
<evidence type="ECO:0000313" key="6">
    <source>
        <dbReference type="Proteomes" id="UP000614811"/>
    </source>
</evidence>
<dbReference type="EMBL" id="BMXA01000005">
    <property type="protein sequence ID" value="GHA15863.1"/>
    <property type="molecule type" value="Genomic_DNA"/>
</dbReference>
<dbReference type="AlphaFoldDB" id="A0A918RX09"/>